<sequence length="91" mass="10041">MSGCDKAGKGLGKGSAKYHHKVLCNNIQGITMLAICCLDCCGGMKLISGVIYKETHRVLNIFLNVSHNAIPYMEYANRRTVTAKNIYMLKC</sequence>
<gene>
    <name evidence="10" type="ORF">Y1Q_0008127</name>
</gene>
<proteinExistence type="inferred from homology"/>
<evidence type="ECO:0000256" key="9">
    <source>
        <dbReference type="RuleBase" id="RU000528"/>
    </source>
</evidence>
<keyword evidence="7 9" id="KW-0539">Nucleus</keyword>
<evidence type="ECO:0000256" key="5">
    <source>
        <dbReference type="ARBA" id="ARBA00022454"/>
    </source>
</evidence>
<dbReference type="EMBL" id="AKHW03000746">
    <property type="protein sequence ID" value="KYO44516.1"/>
    <property type="molecule type" value="Genomic_DNA"/>
</dbReference>
<comment type="subcellular location">
    <subcellularLocation>
        <location evidence="3">Chromosome</location>
    </subcellularLocation>
    <subcellularLocation>
        <location evidence="2">Nucleus</location>
    </subcellularLocation>
</comment>
<keyword evidence="11" id="KW-1185">Reference proteome</keyword>
<organism evidence="10 11">
    <name type="scientific">Alligator mississippiensis</name>
    <name type="common">American alligator</name>
    <dbReference type="NCBI Taxonomy" id="8496"/>
    <lineage>
        <taxon>Eukaryota</taxon>
        <taxon>Metazoa</taxon>
        <taxon>Chordata</taxon>
        <taxon>Craniata</taxon>
        <taxon>Vertebrata</taxon>
        <taxon>Euteleostomi</taxon>
        <taxon>Archelosauria</taxon>
        <taxon>Archosauria</taxon>
        <taxon>Crocodylia</taxon>
        <taxon>Alligatoridae</taxon>
        <taxon>Alligatorinae</taxon>
        <taxon>Alligator</taxon>
    </lineage>
</organism>
<dbReference type="Gene3D" id="1.10.20.10">
    <property type="entry name" value="Histone, subunit A"/>
    <property type="match status" value="1"/>
</dbReference>
<evidence type="ECO:0000256" key="8">
    <source>
        <dbReference type="ARBA" id="ARBA00023269"/>
    </source>
</evidence>
<keyword evidence="6 9" id="KW-0238">DNA-binding</keyword>
<evidence type="ECO:0000256" key="4">
    <source>
        <dbReference type="ARBA" id="ARBA00006564"/>
    </source>
</evidence>
<dbReference type="SUPFAM" id="SSF47113">
    <property type="entry name" value="Histone-fold"/>
    <property type="match status" value="1"/>
</dbReference>
<evidence type="ECO:0000256" key="1">
    <source>
        <dbReference type="ARBA" id="ARBA00002001"/>
    </source>
</evidence>
<keyword evidence="5 9" id="KW-0158">Chromosome</keyword>
<comment type="similarity">
    <text evidence="4 9">Belongs to the histone H4 family.</text>
</comment>
<dbReference type="InterPro" id="IPR009072">
    <property type="entry name" value="Histone-fold"/>
</dbReference>
<dbReference type="GO" id="GO:0030527">
    <property type="term" value="F:structural constituent of chromatin"/>
    <property type="evidence" value="ECO:0007669"/>
    <property type="project" value="InterPro"/>
</dbReference>
<accession>A0A151P628</accession>
<evidence type="ECO:0000256" key="6">
    <source>
        <dbReference type="ARBA" id="ARBA00023125"/>
    </source>
</evidence>
<dbReference type="Proteomes" id="UP000050525">
    <property type="component" value="Unassembled WGS sequence"/>
</dbReference>
<dbReference type="GO" id="GO:0046982">
    <property type="term" value="F:protein heterodimerization activity"/>
    <property type="evidence" value="ECO:0007669"/>
    <property type="project" value="InterPro"/>
</dbReference>
<dbReference type="GO" id="GO:0003677">
    <property type="term" value="F:DNA binding"/>
    <property type="evidence" value="ECO:0007669"/>
    <property type="project" value="UniProtKB-KW"/>
</dbReference>
<dbReference type="GO" id="GO:0000786">
    <property type="term" value="C:nucleosome"/>
    <property type="evidence" value="ECO:0007669"/>
    <property type="project" value="UniProtKB-KW"/>
</dbReference>
<comment type="function">
    <text evidence="1 9">Core component of nucleosome. Nucleosomes wrap and compact DNA into chromatin, limiting DNA accessibility to the cellular machineries which require DNA as a template. Histones thereby play a central role in transcription regulation, DNA repair, DNA replication and chromosomal stability. DNA accessibility is regulated via a complex set of post-translational modifications of histones, also called histone code, and nucleosome remodeling.</text>
</comment>
<dbReference type="STRING" id="8496.A0A151P628"/>
<comment type="subunit">
    <text evidence="9">The nucleosome is a histone octamer containing two molecules each of H2A, H2B, H3 and H4 assembled in one H3-H4 heterotetramer and two H2A-H2B heterodimers. The octamer wraps approximately 147 bp of DNA.</text>
</comment>
<keyword evidence="8 9" id="KW-0544">Nucleosome core</keyword>
<dbReference type="InterPro" id="IPR001951">
    <property type="entry name" value="Histone_H4"/>
</dbReference>
<evidence type="ECO:0000313" key="10">
    <source>
        <dbReference type="EMBL" id="KYO44516.1"/>
    </source>
</evidence>
<dbReference type="SMART" id="SM00417">
    <property type="entry name" value="H4"/>
    <property type="match status" value="1"/>
</dbReference>
<name>A0A151P628_ALLMI</name>
<protein>
    <recommendedName>
        <fullName evidence="9">Histone H4</fullName>
    </recommendedName>
</protein>
<dbReference type="AlphaFoldDB" id="A0A151P628"/>
<reference evidence="10 11" key="1">
    <citation type="journal article" date="2012" name="Genome Biol.">
        <title>Sequencing three crocodilian genomes to illuminate the evolution of archosaurs and amniotes.</title>
        <authorList>
            <person name="St John J.A."/>
            <person name="Braun E.L."/>
            <person name="Isberg S.R."/>
            <person name="Miles L.G."/>
            <person name="Chong A.Y."/>
            <person name="Gongora J."/>
            <person name="Dalzell P."/>
            <person name="Moran C."/>
            <person name="Bed'hom B."/>
            <person name="Abzhanov A."/>
            <person name="Burgess S.C."/>
            <person name="Cooksey A.M."/>
            <person name="Castoe T.A."/>
            <person name="Crawford N.G."/>
            <person name="Densmore L.D."/>
            <person name="Drew J.C."/>
            <person name="Edwards S.V."/>
            <person name="Faircloth B.C."/>
            <person name="Fujita M.K."/>
            <person name="Greenwold M.J."/>
            <person name="Hoffmann F.G."/>
            <person name="Howard J.M."/>
            <person name="Iguchi T."/>
            <person name="Janes D.E."/>
            <person name="Khan S.Y."/>
            <person name="Kohno S."/>
            <person name="de Koning A.J."/>
            <person name="Lance S.L."/>
            <person name="McCarthy F.M."/>
            <person name="McCormack J.E."/>
            <person name="Merchant M.E."/>
            <person name="Peterson D.G."/>
            <person name="Pollock D.D."/>
            <person name="Pourmand N."/>
            <person name="Raney B.J."/>
            <person name="Roessler K.A."/>
            <person name="Sanford J.R."/>
            <person name="Sawyer R.H."/>
            <person name="Schmidt C.J."/>
            <person name="Triplett E.W."/>
            <person name="Tuberville T.D."/>
            <person name="Venegas-Anaya M."/>
            <person name="Howard J.T."/>
            <person name="Jarvis E.D."/>
            <person name="Guillette L.J.Jr."/>
            <person name="Glenn T.C."/>
            <person name="Green R.E."/>
            <person name="Ray D.A."/>
        </authorList>
    </citation>
    <scope>NUCLEOTIDE SEQUENCE [LARGE SCALE GENOMIC DNA]</scope>
    <source>
        <strain evidence="10">KSC_2009_1</strain>
    </source>
</reference>
<evidence type="ECO:0000313" key="11">
    <source>
        <dbReference type="Proteomes" id="UP000050525"/>
    </source>
</evidence>
<dbReference type="PRINTS" id="PR00623">
    <property type="entry name" value="HISTONEH4"/>
</dbReference>
<evidence type="ECO:0000256" key="3">
    <source>
        <dbReference type="ARBA" id="ARBA00004286"/>
    </source>
</evidence>
<evidence type="ECO:0000256" key="2">
    <source>
        <dbReference type="ARBA" id="ARBA00004123"/>
    </source>
</evidence>
<dbReference type="PANTHER" id="PTHR10484">
    <property type="entry name" value="HISTONE H4"/>
    <property type="match status" value="1"/>
</dbReference>
<comment type="caution">
    <text evidence="10">The sequence shown here is derived from an EMBL/GenBank/DDBJ whole genome shotgun (WGS) entry which is preliminary data.</text>
</comment>
<evidence type="ECO:0000256" key="7">
    <source>
        <dbReference type="ARBA" id="ARBA00023242"/>
    </source>
</evidence>
<dbReference type="GO" id="GO:0005634">
    <property type="term" value="C:nucleus"/>
    <property type="evidence" value="ECO:0007669"/>
    <property type="project" value="UniProtKB-SubCell"/>
</dbReference>